<keyword evidence="1" id="KW-0677">Repeat</keyword>
<dbReference type="PROSITE" id="PS50088">
    <property type="entry name" value="ANK_REPEAT"/>
    <property type="match status" value="2"/>
</dbReference>
<dbReference type="InterPro" id="IPR002110">
    <property type="entry name" value="Ankyrin_rpt"/>
</dbReference>
<dbReference type="InterPro" id="IPR027417">
    <property type="entry name" value="P-loop_NTPase"/>
</dbReference>
<dbReference type="SMART" id="SM00248">
    <property type="entry name" value="ANK"/>
    <property type="match status" value="4"/>
</dbReference>
<dbReference type="InterPro" id="IPR054471">
    <property type="entry name" value="GPIID_WHD"/>
</dbReference>
<dbReference type="Proteomes" id="UP000305067">
    <property type="component" value="Unassembled WGS sequence"/>
</dbReference>
<dbReference type="Pfam" id="PF12796">
    <property type="entry name" value="Ank_2"/>
    <property type="match status" value="1"/>
</dbReference>
<evidence type="ECO:0000313" key="7">
    <source>
        <dbReference type="Proteomes" id="UP000305067"/>
    </source>
</evidence>
<keyword evidence="7" id="KW-1185">Reference proteome</keyword>
<evidence type="ECO:0000259" key="4">
    <source>
        <dbReference type="Pfam" id="PF22939"/>
    </source>
</evidence>
<dbReference type="AlphaFoldDB" id="A0A5C3QKL0"/>
<protein>
    <submittedName>
        <fullName evidence="6">Uncharacterized protein</fullName>
    </submittedName>
</protein>
<dbReference type="PANTHER" id="PTHR10039:SF15">
    <property type="entry name" value="NACHT DOMAIN-CONTAINING PROTEIN"/>
    <property type="match status" value="1"/>
</dbReference>
<dbReference type="SUPFAM" id="SSF48403">
    <property type="entry name" value="Ankyrin repeat"/>
    <property type="match status" value="1"/>
</dbReference>
<feature type="repeat" description="ANK" evidence="2">
    <location>
        <begin position="677"/>
        <end position="711"/>
    </location>
</feature>
<name>A0A5C3QKL0_9AGAR</name>
<dbReference type="InterPro" id="IPR056884">
    <property type="entry name" value="NPHP3-like_N"/>
</dbReference>
<dbReference type="EMBL" id="ML178827">
    <property type="protein sequence ID" value="TFL00759.1"/>
    <property type="molecule type" value="Genomic_DNA"/>
</dbReference>
<dbReference type="SUPFAM" id="SSF52540">
    <property type="entry name" value="P-loop containing nucleoside triphosphate hydrolases"/>
    <property type="match status" value="1"/>
</dbReference>
<feature type="domain" description="Nephrocystin 3-like N-terminal" evidence="5">
    <location>
        <begin position="163"/>
        <end position="325"/>
    </location>
</feature>
<dbReference type="STRING" id="1884261.A0A5C3QKL0"/>
<feature type="domain" description="GPI inositol-deacylase winged helix" evidence="4">
    <location>
        <begin position="465"/>
        <end position="543"/>
    </location>
</feature>
<dbReference type="Gene3D" id="3.40.50.300">
    <property type="entry name" value="P-loop containing nucleotide triphosphate hydrolases"/>
    <property type="match status" value="1"/>
</dbReference>
<evidence type="ECO:0000259" key="5">
    <source>
        <dbReference type="Pfam" id="PF24883"/>
    </source>
</evidence>
<dbReference type="InterPro" id="IPR036770">
    <property type="entry name" value="Ankyrin_rpt-contain_sf"/>
</dbReference>
<dbReference type="PROSITE" id="PS50297">
    <property type="entry name" value="ANK_REP_REGION"/>
    <property type="match status" value="1"/>
</dbReference>
<sequence length="980" mass="108484">MSIQKDLEDKSIKQGDFVRKKMQDQARVPSCSFLDEPWMEPLQVLLEPDGILEQIRQALEELDSMLKGRSSKLGKAWVSVCWPFEEKEAKIITDRLHSLTDTATLSVSLSSHRQNRELLGDVGKIRTLAENAHFQTVLNCLSPLDFPAKREEILAAADRYAYAWILDTDEYKHWHDGNARSLWYYGTPGAGKSVLASSIYAELTKAHKTDNAAIAIAFCSFDNDNSQDARSIAASILKQLLQIRGDARLPPELQELHRRSVLGKDCNKLELSAIHKLIQSALTTFDAAIIILDGLGEAGKSADRAKIIRNVHSYGATTKVLICSRPLDDIQAALRKIALCESTAQDATPPNVSGPKQQSDSSQIHYQFRPREKDLREYVLRRAQTELEESVWAKLETSRSYLKEGIFDMVVAQSQEIFILARLHMNQLVDCLTIDELQRSLFNLSADLTKTYTEALDRMQRTLKKGHYAAIQRLLLWVFWAERPLSIAELEHALGTRAGITSIDQDTIPNVRYITSCSAGLLFVDVDGLVRLIHSTAGRYFLEHRGRLYHNGDSVIAHACLDYLNMAVLREAVSGPNKNSLFQLQCNQYPFLQYSVVYSSRHIERCTDKDDDLCIAQFLQSDAFPTFLQALYYLDPDWNFESGSSALHVAACLGLTEVVSELFSNDPDINIDSVDPLGATPLMYGAALGDNGVDVVNRLISAGANAALTDNAGATALTRAVLEESDEVVDRLLLEASTLFRQTTSVEAGPSLDQSLCYQFNSALTYGADPEHAPFPNLTLWEYAFSLRSDSQHAVAFCLPKHGAKVSSKSPYLQLALQHAISGNNVSVVKRLAEGGAAIGIKDERGLTAIALADSAVARFKLGRTSEDVDVDVSSDRAAYIQLVHAVLESFASSAGARERYQLGVVIDSAGKTLGADPRTLSGMEDVGLAENERCLETPDMSGKDDVPKILLWKTFLGFMPQASICQWYVSFWRCPEGQS</sequence>
<dbReference type="Pfam" id="PF24883">
    <property type="entry name" value="NPHP3_N"/>
    <property type="match status" value="1"/>
</dbReference>
<feature type="region of interest" description="Disordered" evidence="3">
    <location>
        <begin position="345"/>
        <end position="364"/>
    </location>
</feature>
<proteinExistence type="predicted"/>
<gene>
    <name evidence="6" type="ORF">BDV98DRAFT_583220</name>
</gene>
<reference evidence="6 7" key="1">
    <citation type="journal article" date="2019" name="Nat. Ecol. Evol.">
        <title>Megaphylogeny resolves global patterns of mushroom evolution.</title>
        <authorList>
            <person name="Varga T."/>
            <person name="Krizsan K."/>
            <person name="Foldi C."/>
            <person name="Dima B."/>
            <person name="Sanchez-Garcia M."/>
            <person name="Sanchez-Ramirez S."/>
            <person name="Szollosi G.J."/>
            <person name="Szarkandi J.G."/>
            <person name="Papp V."/>
            <person name="Albert L."/>
            <person name="Andreopoulos W."/>
            <person name="Angelini C."/>
            <person name="Antonin V."/>
            <person name="Barry K.W."/>
            <person name="Bougher N.L."/>
            <person name="Buchanan P."/>
            <person name="Buyck B."/>
            <person name="Bense V."/>
            <person name="Catcheside P."/>
            <person name="Chovatia M."/>
            <person name="Cooper J."/>
            <person name="Damon W."/>
            <person name="Desjardin D."/>
            <person name="Finy P."/>
            <person name="Geml J."/>
            <person name="Haridas S."/>
            <person name="Hughes K."/>
            <person name="Justo A."/>
            <person name="Karasinski D."/>
            <person name="Kautmanova I."/>
            <person name="Kiss B."/>
            <person name="Kocsube S."/>
            <person name="Kotiranta H."/>
            <person name="LaButti K.M."/>
            <person name="Lechner B.E."/>
            <person name="Liimatainen K."/>
            <person name="Lipzen A."/>
            <person name="Lukacs Z."/>
            <person name="Mihaltcheva S."/>
            <person name="Morgado L.N."/>
            <person name="Niskanen T."/>
            <person name="Noordeloos M.E."/>
            <person name="Ohm R.A."/>
            <person name="Ortiz-Santana B."/>
            <person name="Ovrebo C."/>
            <person name="Racz N."/>
            <person name="Riley R."/>
            <person name="Savchenko A."/>
            <person name="Shiryaev A."/>
            <person name="Soop K."/>
            <person name="Spirin V."/>
            <person name="Szebenyi C."/>
            <person name="Tomsovsky M."/>
            <person name="Tulloss R.E."/>
            <person name="Uehling J."/>
            <person name="Grigoriev I.V."/>
            <person name="Vagvolgyi C."/>
            <person name="Papp T."/>
            <person name="Martin F.M."/>
            <person name="Miettinen O."/>
            <person name="Hibbett D.S."/>
            <person name="Nagy L.G."/>
        </authorList>
    </citation>
    <scope>NUCLEOTIDE SEQUENCE [LARGE SCALE GENOMIC DNA]</scope>
    <source>
        <strain evidence="6 7">CBS 309.79</strain>
    </source>
</reference>
<organism evidence="6 7">
    <name type="scientific">Pterulicium gracile</name>
    <dbReference type="NCBI Taxonomy" id="1884261"/>
    <lineage>
        <taxon>Eukaryota</taxon>
        <taxon>Fungi</taxon>
        <taxon>Dikarya</taxon>
        <taxon>Basidiomycota</taxon>
        <taxon>Agaricomycotina</taxon>
        <taxon>Agaricomycetes</taxon>
        <taxon>Agaricomycetidae</taxon>
        <taxon>Agaricales</taxon>
        <taxon>Pleurotineae</taxon>
        <taxon>Pterulaceae</taxon>
        <taxon>Pterulicium</taxon>
    </lineage>
</organism>
<dbReference type="Gene3D" id="1.25.40.20">
    <property type="entry name" value="Ankyrin repeat-containing domain"/>
    <property type="match status" value="2"/>
</dbReference>
<dbReference type="Pfam" id="PF22939">
    <property type="entry name" value="WHD_GPIID"/>
    <property type="match status" value="1"/>
</dbReference>
<accession>A0A5C3QKL0</accession>
<feature type="repeat" description="ANK" evidence="2">
    <location>
        <begin position="642"/>
        <end position="674"/>
    </location>
</feature>
<evidence type="ECO:0000256" key="3">
    <source>
        <dbReference type="SAM" id="MobiDB-lite"/>
    </source>
</evidence>
<evidence type="ECO:0000256" key="2">
    <source>
        <dbReference type="PROSITE-ProRule" id="PRU00023"/>
    </source>
</evidence>
<evidence type="ECO:0000256" key="1">
    <source>
        <dbReference type="ARBA" id="ARBA00022737"/>
    </source>
</evidence>
<dbReference type="OrthoDB" id="7464126at2759"/>
<dbReference type="PANTHER" id="PTHR10039">
    <property type="entry name" value="AMELOGENIN"/>
    <property type="match status" value="1"/>
</dbReference>
<keyword evidence="2" id="KW-0040">ANK repeat</keyword>
<evidence type="ECO:0000313" key="6">
    <source>
        <dbReference type="EMBL" id="TFL00759.1"/>
    </source>
</evidence>